<dbReference type="OrthoDB" id="9791615at2"/>
<evidence type="ECO:0000256" key="1">
    <source>
        <dbReference type="SAM" id="MobiDB-lite"/>
    </source>
</evidence>
<dbReference type="eggNOG" id="COG3552">
    <property type="taxonomic scope" value="Bacteria"/>
</dbReference>
<evidence type="ECO:0000313" key="3">
    <source>
        <dbReference type="Proteomes" id="UP000000378"/>
    </source>
</evidence>
<feature type="region of interest" description="Disordered" evidence="1">
    <location>
        <begin position="26"/>
        <end position="88"/>
    </location>
</feature>
<dbReference type="SUPFAM" id="SSF53300">
    <property type="entry name" value="vWA-like"/>
    <property type="match status" value="1"/>
</dbReference>
<evidence type="ECO:0000313" key="2">
    <source>
        <dbReference type="EMBL" id="ADI02294.1"/>
    </source>
</evidence>
<dbReference type="InterPro" id="IPR008912">
    <property type="entry name" value="Uncharacterised_CoxE"/>
</dbReference>
<dbReference type="EMBL" id="CP002048">
    <property type="protein sequence ID" value="ADI02294.1"/>
    <property type="molecule type" value="Genomic_DNA"/>
</dbReference>
<dbReference type="RefSeq" id="WP_013175696.1">
    <property type="nucleotide sequence ID" value="NC_014220.1"/>
</dbReference>
<organism evidence="2 3">
    <name type="scientific">Syntrophothermus lipocalidus (strain DSM 12680 / TGB-C1)</name>
    <dbReference type="NCBI Taxonomy" id="643648"/>
    <lineage>
        <taxon>Bacteria</taxon>
        <taxon>Bacillati</taxon>
        <taxon>Bacillota</taxon>
        <taxon>Clostridia</taxon>
        <taxon>Eubacteriales</taxon>
        <taxon>Syntrophomonadaceae</taxon>
        <taxon>Syntrophothermus</taxon>
    </lineage>
</organism>
<sequence>MDWRVLGLFFLYRLKKAWLRLGRKGLQGGRFRPQPPPPRSSPERLDQGSQQKPSSSKGLTGSPVTYRDPSRDGAMQPGLSGGKKSDYLPSSIDFEQTRETGKLVKKLATPISRRRKRGHKRKHLDLKTTIHRSTLQGGTLLKLRWKMKKPAKPRVVLILDTSSSMMKSATIMLQFLYALKKEFRQLEVFIFGNELNYVTPYLHLTFEDLMLRMSQLPQWDFGGTELWRPLAQLKNNFSHLLRSKTTVILLTDCQFYERFFALAPLNNLRRRVKNLYLFNPDPRVKDLTDTHYQETIKNFKTVVDRMFYTETIRDVASALRQILA</sequence>
<dbReference type="Pfam" id="PF05762">
    <property type="entry name" value="VWA_CoxE"/>
    <property type="match status" value="1"/>
</dbReference>
<protein>
    <submittedName>
        <fullName evidence="2">VWA containing CoxE family protein</fullName>
    </submittedName>
</protein>
<reference evidence="3" key="1">
    <citation type="journal article" date="2010" name="Stand. Genomic Sci.">
        <title>Complete genome sequence of Syntrophothermus lipocalidus type strain (TGB-C1T).</title>
        <authorList>
            <consortium name="US DOE Joint Genome Institute (JGI-PGF)"/>
            <person name="Djao O."/>
            <person name="Zhang X."/>
            <person name="Lucas S."/>
            <person name="Lapidus A."/>
            <person name="Glavina Del Rio T."/>
            <person name="Nolan M."/>
            <person name="Tice H."/>
            <person name="Cheng J."/>
            <person name="Han C."/>
            <person name="Tapia R."/>
            <person name="Goodwin L."/>
            <person name="Pitluck S."/>
            <person name="Liolios K."/>
            <person name="Ivanova N."/>
            <person name="Mavromatis K."/>
            <person name="Mikhailova N."/>
            <person name="Ovchinnikova G."/>
            <person name="Pati A."/>
            <person name="Brambilla E."/>
            <person name="Chen A."/>
            <person name="Palaniappan K."/>
            <person name="Land M."/>
            <person name="Hauser L."/>
            <person name="Chang Y."/>
            <person name="Jeffries C."/>
            <person name="Rohde M."/>
            <person name="Sikorski J."/>
            <person name="Spring S."/>
            <person name="Goker M."/>
            <person name="Detter J."/>
            <person name="Woyke T."/>
            <person name="Bristow J."/>
            <person name="Eisen J."/>
            <person name="Markowitz V."/>
            <person name="Hugenholtz P."/>
            <person name="Kyrpides N."/>
            <person name="Klenk H."/>
        </authorList>
    </citation>
    <scope>NUCLEOTIDE SEQUENCE [LARGE SCALE GENOMIC DNA]</scope>
    <source>
        <strain evidence="3">DSM 12680 / TGB-C1</strain>
    </source>
</reference>
<accession>D7CNK9</accession>
<keyword evidence="3" id="KW-1185">Reference proteome</keyword>
<dbReference type="PANTHER" id="PTHR39338">
    <property type="entry name" value="BLL5662 PROTEIN-RELATED"/>
    <property type="match status" value="1"/>
</dbReference>
<proteinExistence type="predicted"/>
<dbReference type="AlphaFoldDB" id="D7CNK9"/>
<dbReference type="HOGENOM" id="CLU_857730_0_0_9"/>
<dbReference type="InterPro" id="IPR036465">
    <property type="entry name" value="vWFA_dom_sf"/>
</dbReference>
<dbReference type="Gene3D" id="3.40.50.410">
    <property type="entry name" value="von Willebrand factor, type A domain"/>
    <property type="match status" value="1"/>
</dbReference>
<gene>
    <name evidence="2" type="ordered locus">Slip_1531</name>
</gene>
<feature type="compositionally biased region" description="Low complexity" evidence="1">
    <location>
        <begin position="47"/>
        <end position="58"/>
    </location>
</feature>
<reference evidence="2 3" key="2">
    <citation type="journal article" date="2010" name="Stand. Genomic Sci.">
        <title>Complete genome sequence of Syntrophothermus lipocalidus type strain (TGB-C1).</title>
        <authorList>
            <person name="Djao O.D."/>
            <person name="Zhang X."/>
            <person name="Lucas S."/>
            <person name="Lapidus A."/>
            <person name="Del Rio T.G."/>
            <person name="Nolan M."/>
            <person name="Tice H."/>
            <person name="Cheng J.F."/>
            <person name="Han C."/>
            <person name="Tapia R."/>
            <person name="Goodwin L."/>
            <person name="Pitluck S."/>
            <person name="Liolios K."/>
            <person name="Ivanova N."/>
            <person name="Mavromatis K."/>
            <person name="Mikhailova N."/>
            <person name="Ovchinnikova G."/>
            <person name="Pati A."/>
            <person name="Brambilla E."/>
            <person name="Chen A."/>
            <person name="Palaniappan K."/>
            <person name="Land M."/>
            <person name="Hauser L."/>
            <person name="Chang Y.J."/>
            <person name="Jeffries C.D."/>
            <person name="Rohde M."/>
            <person name="Sikorski J."/>
            <person name="Spring S."/>
            <person name="Goker M."/>
            <person name="Detter J.C."/>
            <person name="Woyke T."/>
            <person name="Bristow J."/>
            <person name="Eisen J.A."/>
            <person name="Markowitz V."/>
            <person name="Hugenholtz P."/>
            <person name="Kyrpides N.C."/>
            <person name="Klenk H.P."/>
        </authorList>
    </citation>
    <scope>NUCLEOTIDE SEQUENCE [LARGE SCALE GENOMIC DNA]</scope>
    <source>
        <strain evidence="3">DSM 12680 / TGB-C1</strain>
    </source>
</reference>
<name>D7CNK9_SYNLT</name>
<dbReference type="STRING" id="643648.Slip_1531"/>
<dbReference type="Proteomes" id="UP000000378">
    <property type="component" value="Chromosome"/>
</dbReference>
<dbReference type="KEGG" id="slp:Slip_1531"/>